<keyword evidence="2" id="KW-1185">Reference proteome</keyword>
<comment type="caution">
    <text evidence="1">The sequence shown here is derived from an EMBL/GenBank/DDBJ whole genome shotgun (WGS) entry which is preliminary data.</text>
</comment>
<organism evidence="1 2">
    <name type="scientific">Schizothecium vesticola</name>
    <dbReference type="NCBI Taxonomy" id="314040"/>
    <lineage>
        <taxon>Eukaryota</taxon>
        <taxon>Fungi</taxon>
        <taxon>Dikarya</taxon>
        <taxon>Ascomycota</taxon>
        <taxon>Pezizomycotina</taxon>
        <taxon>Sordariomycetes</taxon>
        <taxon>Sordariomycetidae</taxon>
        <taxon>Sordariales</taxon>
        <taxon>Schizotheciaceae</taxon>
        <taxon>Schizothecium</taxon>
    </lineage>
</organism>
<sequence>MVCPLRGRIGRRWEGVASMIFRASSDAVFTPTASIRNERTRSAASPSLVLAISPVVDDFPVTTSMPVSWSFQRTDSLAHLLLKDSIIPSEGRSRPSAWTTDTRPTGSLWSLYRD</sequence>
<accession>A0AA40BPL6</accession>
<gene>
    <name evidence="1" type="ORF">B0T18DRAFT_421233</name>
</gene>
<protein>
    <submittedName>
        <fullName evidence="1">Uncharacterized protein</fullName>
    </submittedName>
</protein>
<dbReference type="AlphaFoldDB" id="A0AA40BPL6"/>
<dbReference type="Proteomes" id="UP001172155">
    <property type="component" value="Unassembled WGS sequence"/>
</dbReference>
<reference evidence="1" key="1">
    <citation type="submission" date="2023-06" db="EMBL/GenBank/DDBJ databases">
        <title>Genome-scale phylogeny and comparative genomics of the fungal order Sordariales.</title>
        <authorList>
            <consortium name="Lawrence Berkeley National Laboratory"/>
            <person name="Hensen N."/>
            <person name="Bonometti L."/>
            <person name="Westerberg I."/>
            <person name="Brannstrom I.O."/>
            <person name="Guillou S."/>
            <person name="Cros-Aarteil S."/>
            <person name="Calhoun S."/>
            <person name="Haridas S."/>
            <person name="Kuo A."/>
            <person name="Mondo S."/>
            <person name="Pangilinan J."/>
            <person name="Riley R."/>
            <person name="LaButti K."/>
            <person name="Andreopoulos B."/>
            <person name="Lipzen A."/>
            <person name="Chen C."/>
            <person name="Yanf M."/>
            <person name="Daum C."/>
            <person name="Ng V."/>
            <person name="Clum A."/>
            <person name="Steindorff A."/>
            <person name="Ohm R."/>
            <person name="Martin F."/>
            <person name="Silar P."/>
            <person name="Natvig D."/>
            <person name="Lalanne C."/>
            <person name="Gautier V."/>
            <person name="Ament-velasquez S.L."/>
            <person name="Kruys A."/>
            <person name="Hutchinson M.I."/>
            <person name="Powell A.J."/>
            <person name="Barry K."/>
            <person name="Miller A.N."/>
            <person name="Grigoriev I.V."/>
            <person name="Debuchy R."/>
            <person name="Gladieux P."/>
            <person name="Thoren M.H."/>
            <person name="Johannesson H."/>
        </authorList>
    </citation>
    <scope>NUCLEOTIDE SEQUENCE</scope>
    <source>
        <strain evidence="1">SMH3187-1</strain>
    </source>
</reference>
<evidence type="ECO:0000313" key="1">
    <source>
        <dbReference type="EMBL" id="KAK0738090.1"/>
    </source>
</evidence>
<name>A0AA40BPL6_9PEZI</name>
<evidence type="ECO:0000313" key="2">
    <source>
        <dbReference type="Proteomes" id="UP001172155"/>
    </source>
</evidence>
<dbReference type="EMBL" id="JAUKUD010000007">
    <property type="protein sequence ID" value="KAK0738090.1"/>
    <property type="molecule type" value="Genomic_DNA"/>
</dbReference>
<proteinExistence type="predicted"/>